<dbReference type="SUPFAM" id="SSF53720">
    <property type="entry name" value="ALDH-like"/>
    <property type="match status" value="1"/>
</dbReference>
<dbReference type="Gene3D" id="3.40.309.10">
    <property type="entry name" value="Aldehyde Dehydrogenase, Chain A, domain 2"/>
    <property type="match status" value="1"/>
</dbReference>
<dbReference type="InterPro" id="IPR029510">
    <property type="entry name" value="Ald_DH_CS_GLU"/>
</dbReference>
<organism evidence="8 9">
    <name type="scientific">Granulicella cerasi</name>
    <dbReference type="NCBI Taxonomy" id="741063"/>
    <lineage>
        <taxon>Bacteria</taxon>
        <taxon>Pseudomonadati</taxon>
        <taxon>Acidobacteriota</taxon>
        <taxon>Terriglobia</taxon>
        <taxon>Terriglobales</taxon>
        <taxon>Acidobacteriaceae</taxon>
        <taxon>Granulicella</taxon>
    </lineage>
</organism>
<keyword evidence="6" id="KW-0812">Transmembrane</keyword>
<dbReference type="PIRSF" id="PIRSF036492">
    <property type="entry name" value="ALDH"/>
    <property type="match status" value="1"/>
</dbReference>
<dbReference type="InterPro" id="IPR016162">
    <property type="entry name" value="Ald_DH_N"/>
</dbReference>
<name>A0ABW1Z657_9BACT</name>
<dbReference type="PROSITE" id="PS00070">
    <property type="entry name" value="ALDEHYDE_DEHYDR_CYS"/>
    <property type="match status" value="1"/>
</dbReference>
<proteinExistence type="inferred from homology"/>
<reference evidence="9" key="1">
    <citation type="journal article" date="2019" name="Int. J. Syst. Evol. Microbiol.">
        <title>The Global Catalogue of Microorganisms (GCM) 10K type strain sequencing project: providing services to taxonomists for standard genome sequencing and annotation.</title>
        <authorList>
            <consortium name="The Broad Institute Genomics Platform"/>
            <consortium name="The Broad Institute Genome Sequencing Center for Infectious Disease"/>
            <person name="Wu L."/>
            <person name="Ma J."/>
        </authorList>
    </citation>
    <scope>NUCLEOTIDE SEQUENCE [LARGE SCALE GENOMIC DNA]</scope>
    <source>
        <strain evidence="9">CGMCC 1.16026</strain>
    </source>
</reference>
<keyword evidence="6" id="KW-0472">Membrane</keyword>
<dbReference type="RefSeq" id="WP_263372541.1">
    <property type="nucleotide sequence ID" value="NZ_JAGSYD010000005.1"/>
</dbReference>
<dbReference type="PANTHER" id="PTHR11699">
    <property type="entry name" value="ALDEHYDE DEHYDROGENASE-RELATED"/>
    <property type="match status" value="1"/>
</dbReference>
<dbReference type="Proteomes" id="UP001596391">
    <property type="component" value="Unassembled WGS sequence"/>
</dbReference>
<keyword evidence="9" id="KW-1185">Reference proteome</keyword>
<dbReference type="Pfam" id="PF00171">
    <property type="entry name" value="Aldedh"/>
    <property type="match status" value="1"/>
</dbReference>
<protein>
    <recommendedName>
        <fullName evidence="3">Aldehyde dehydrogenase</fullName>
    </recommendedName>
</protein>
<dbReference type="Gene3D" id="3.40.605.10">
    <property type="entry name" value="Aldehyde Dehydrogenase, Chain A, domain 1"/>
    <property type="match status" value="1"/>
</dbReference>
<feature type="domain" description="Aldehyde dehydrogenase" evidence="7">
    <location>
        <begin position="4"/>
        <end position="428"/>
    </location>
</feature>
<dbReference type="InterPro" id="IPR016160">
    <property type="entry name" value="Ald_DH_CS_CYS"/>
</dbReference>
<dbReference type="InterPro" id="IPR012394">
    <property type="entry name" value="Aldehyde_DH_NAD(P)"/>
</dbReference>
<feature type="transmembrane region" description="Helical" evidence="6">
    <location>
        <begin position="463"/>
        <end position="482"/>
    </location>
</feature>
<dbReference type="PROSITE" id="PS00687">
    <property type="entry name" value="ALDEHYDE_DEHYDR_GLU"/>
    <property type="match status" value="1"/>
</dbReference>
<evidence type="ECO:0000313" key="8">
    <source>
        <dbReference type="EMBL" id="MFC6644614.1"/>
    </source>
</evidence>
<keyword evidence="2 3" id="KW-0560">Oxidoreductase</keyword>
<keyword evidence="6" id="KW-1133">Transmembrane helix</keyword>
<evidence type="ECO:0000256" key="5">
    <source>
        <dbReference type="RuleBase" id="RU003345"/>
    </source>
</evidence>
<evidence type="ECO:0000256" key="6">
    <source>
        <dbReference type="SAM" id="Phobius"/>
    </source>
</evidence>
<accession>A0ABW1Z657</accession>
<evidence type="ECO:0000256" key="1">
    <source>
        <dbReference type="ARBA" id="ARBA00009986"/>
    </source>
</evidence>
<evidence type="ECO:0000256" key="2">
    <source>
        <dbReference type="ARBA" id="ARBA00023002"/>
    </source>
</evidence>
<dbReference type="InterPro" id="IPR015590">
    <property type="entry name" value="Aldehyde_DH_dom"/>
</dbReference>
<comment type="similarity">
    <text evidence="1 3 5">Belongs to the aldehyde dehydrogenase family.</text>
</comment>
<evidence type="ECO:0000259" key="7">
    <source>
        <dbReference type="Pfam" id="PF00171"/>
    </source>
</evidence>
<evidence type="ECO:0000256" key="3">
    <source>
        <dbReference type="PIRNR" id="PIRNR036492"/>
    </source>
</evidence>
<sequence>MKNEVIARSRRAGELWAASSWRSRHAMLARLADVFVERQEEIVDAIVADTGKPPLDALGGDLLVTLEHFRFYGNHAERILSPLRLGRSRLLFGSARFTRYYEPHGVALIYAPSNYPLQLSMVPALTALYAGNAVVLKMSEQTPHLAAVLQDLMQTAGLPQHLLQVFTDAPDSAGDYLEARPDFVCFTGSTHNGRMLAERAGRLLIPSLMELGGKDAAIVFADCSLPRTIEGVVYGAFLHSGQVCVGIKRVFVEESLYESFVAKLVERIRQLRPVQADSGEMSASLSDALRTRLASQIDEAVQRGARVLHAQDLTGRFPVILTDVPNDATLLRDESFGPILCIGKFDAEETAVRRANSGDFALGASIWTRDLRKAQRVASALRAPNIAINDVIRNIANPEAPFGGNGASGYGRYHGAEGLLTFSKTKVVMTQRARKTRERHWFPFLPATYRQLSIIIRVRHSRIGRWFGAFAFAMALMTPYLVGATHAHTSTLQTEM</sequence>
<dbReference type="InterPro" id="IPR016161">
    <property type="entry name" value="Ald_DH/histidinol_DH"/>
</dbReference>
<evidence type="ECO:0000256" key="4">
    <source>
        <dbReference type="PROSITE-ProRule" id="PRU10007"/>
    </source>
</evidence>
<dbReference type="InterPro" id="IPR016163">
    <property type="entry name" value="Ald_DH_C"/>
</dbReference>
<gene>
    <name evidence="8" type="ORF">ACFQBQ_03210</name>
</gene>
<evidence type="ECO:0000313" key="9">
    <source>
        <dbReference type="Proteomes" id="UP001596391"/>
    </source>
</evidence>
<dbReference type="EMBL" id="JBHSWI010000001">
    <property type="protein sequence ID" value="MFC6644614.1"/>
    <property type="molecule type" value="Genomic_DNA"/>
</dbReference>
<feature type="active site" evidence="4">
    <location>
        <position position="210"/>
    </location>
</feature>
<comment type="caution">
    <text evidence="8">The sequence shown here is derived from an EMBL/GenBank/DDBJ whole genome shotgun (WGS) entry which is preliminary data.</text>
</comment>